<keyword evidence="2" id="KW-0547">Nucleotide-binding</keyword>
<keyword evidence="2" id="KW-0347">Helicase</keyword>
<dbReference type="GO" id="GO:0004386">
    <property type="term" value="F:helicase activity"/>
    <property type="evidence" value="ECO:0007669"/>
    <property type="project" value="UniProtKB-KW"/>
</dbReference>
<sequence>MAIRIAVGALGTGLTREETTWLQRALAGTGRATLIVPSFAVRDACRRELARAGMGVGVDVLTLGAWVASLWELLGDGRRLVGGLERKLLMAQVLAGAPEAGEGDAPRALTPGIVALHARAAAESLPYIERAGEAAAAREGDAVAPVLSAAERALVQALARYGEELDARGLTEPSVAARLIADQVRALAPACARAVAVHGVPELPEYALELLEACAGAGEVLLCVDAGMAGMAAQLGRRLGAAVERCAPRDPDAAGTAADVPAARFAEVAGPSARDAAHTVLVLDAARAGDVVAASPDPLALARHLAPRLAARGVASRVEARLRFSETRAGELFFMLIDVLDRMGNEEPVAWWPAPELVDWIRSPFAGVWSGAARIACASDKRWRGSRLVDADGVLRELRSLQSNETRLESDRAQESGAARRPVAVFDVLEALGAGDYRAALQAMLGVAQAASPGMFGQGGMVAKQVEVAALGAALACLADARRLGTPPAAALPVLSDLPVKVSAAVEPAARGDGLGAVAFAALDAAAEGAPASAAAVLLLDLDADTCPCARQDTPATVLARKLGCAGASATPAERQRVTVRRALAGGRAGTLAYVARTREGEEVFPAFALDELKNALGAGAAVVAGLPTEYALAQNLDPSGGEGLALETVSCTPAHALPRHLAPYLYLPDMVWRGAVVPRRFSASSIEAYLSCPYKWLVTNRARSKRLDAAFGPIERGNFVHDIMQRFHERLIEAGLMRVTPENVERALELMRASFEELKADHARGKFTHGKYARQGAARVRSPYVPLGELERSRLASVLPMLEGVVRAEADMLPIFTPELFEYSFDAADLRYAGRPLGGRIDRIDVAPDAGSGERFVVIDYKTGGSDADMASPDPTAREDAEAEVSTWIPGRDRDKAPVVQTLIYAQAYRRIAHASPQGAAYLITRGPKVAAMVDEALTSMEPPAFPSGRVYAFPDLPAPGKKSKKPEGTLGFTEMLDAVEAGIAEELDRLEAGEIAPAPAKDSCKYCPIKMCEKRR</sequence>
<dbReference type="OrthoDB" id="5240607at2"/>
<dbReference type="RefSeq" id="WP_094335700.1">
    <property type="nucleotide sequence ID" value="NZ_NFIE01000014.1"/>
</dbReference>
<evidence type="ECO:0000259" key="4">
    <source>
        <dbReference type="Pfam" id="PF12705"/>
    </source>
</evidence>
<dbReference type="AlphaFoldDB" id="A0A1Y3XR04"/>
<accession>A0A1Y3XR04</accession>
<dbReference type="Proteomes" id="UP000195781">
    <property type="component" value="Unassembled WGS sequence"/>
</dbReference>
<keyword evidence="2" id="KW-0378">Hydrolase</keyword>
<comment type="caution">
    <text evidence="5">The sequence shown here is derived from an EMBL/GenBank/DDBJ whole genome shotgun (WGS) entry which is preliminary data.</text>
</comment>
<feature type="domain" description="PD-(D/E)XK endonuclease-like" evidence="4">
    <location>
        <begin position="681"/>
        <end position="1013"/>
    </location>
</feature>
<evidence type="ECO:0000313" key="5">
    <source>
        <dbReference type="EMBL" id="OUN87986.1"/>
    </source>
</evidence>
<dbReference type="EMBL" id="NFIE01000014">
    <property type="protein sequence ID" value="OUN87986.1"/>
    <property type="molecule type" value="Genomic_DNA"/>
</dbReference>
<proteinExistence type="predicted"/>
<protein>
    <recommendedName>
        <fullName evidence="4">PD-(D/E)XK endonuclease-like domain-containing protein</fullName>
    </recommendedName>
</protein>
<reference evidence="6" key="1">
    <citation type="submission" date="2017-04" db="EMBL/GenBank/DDBJ databases">
        <title>Function of individual gut microbiota members based on whole genome sequencing of pure cultures obtained from chicken caecum.</title>
        <authorList>
            <person name="Medvecky M."/>
            <person name="Cejkova D."/>
            <person name="Polansky O."/>
            <person name="Karasova D."/>
            <person name="Kubasova T."/>
            <person name="Cizek A."/>
            <person name="Rychlik I."/>
        </authorList>
    </citation>
    <scope>NUCLEOTIDE SEQUENCE [LARGE SCALE GENOMIC DNA]</scope>
    <source>
        <strain evidence="6">An5</strain>
    </source>
</reference>
<dbReference type="InterPro" id="IPR038726">
    <property type="entry name" value="PDDEXK_AddAB-type"/>
</dbReference>
<dbReference type="Pfam" id="PF12705">
    <property type="entry name" value="PDDEXK_1"/>
    <property type="match status" value="1"/>
</dbReference>
<keyword evidence="2" id="KW-0067">ATP-binding</keyword>
<evidence type="ECO:0000256" key="3">
    <source>
        <dbReference type="ARBA" id="ARBA00023204"/>
    </source>
</evidence>
<evidence type="ECO:0000256" key="1">
    <source>
        <dbReference type="ARBA" id="ARBA00022763"/>
    </source>
</evidence>
<dbReference type="Gene3D" id="3.90.320.10">
    <property type="match status" value="1"/>
</dbReference>
<evidence type="ECO:0000256" key="2">
    <source>
        <dbReference type="ARBA" id="ARBA00022806"/>
    </source>
</evidence>
<dbReference type="InterPro" id="IPR011604">
    <property type="entry name" value="PDDEXK-like_dom_sf"/>
</dbReference>
<organism evidence="5 6">
    <name type="scientific">[Collinsella] massiliensis</name>
    <dbReference type="NCBI Taxonomy" id="1232426"/>
    <lineage>
        <taxon>Bacteria</taxon>
        <taxon>Bacillati</taxon>
        <taxon>Actinomycetota</taxon>
        <taxon>Coriobacteriia</taxon>
        <taxon>Coriobacteriales</taxon>
        <taxon>Coriobacteriaceae</taxon>
        <taxon>Enorma</taxon>
    </lineage>
</organism>
<name>A0A1Y3XR04_9ACTN</name>
<keyword evidence="6" id="KW-1185">Reference proteome</keyword>
<dbReference type="GO" id="GO:0006281">
    <property type="term" value="P:DNA repair"/>
    <property type="evidence" value="ECO:0007669"/>
    <property type="project" value="UniProtKB-KW"/>
</dbReference>
<keyword evidence="1" id="KW-0227">DNA damage</keyword>
<keyword evidence="3" id="KW-0234">DNA repair</keyword>
<evidence type="ECO:0000313" key="6">
    <source>
        <dbReference type="Proteomes" id="UP000195781"/>
    </source>
</evidence>
<gene>
    <name evidence="5" type="ORF">B5G02_06885</name>
</gene>